<dbReference type="Pfam" id="PF00072">
    <property type="entry name" value="Response_reg"/>
    <property type="match status" value="1"/>
</dbReference>
<dbReference type="RefSeq" id="WP_188518120.1">
    <property type="nucleotide sequence ID" value="NZ_BMES01000002.1"/>
</dbReference>
<evidence type="ECO:0000259" key="5">
    <source>
        <dbReference type="PROSITE" id="PS50110"/>
    </source>
</evidence>
<evidence type="ECO:0000256" key="4">
    <source>
        <dbReference type="PROSITE-ProRule" id="PRU00169"/>
    </source>
</evidence>
<dbReference type="GO" id="GO:0000160">
    <property type="term" value="P:phosphorelay signal transduction system"/>
    <property type="evidence" value="ECO:0007669"/>
    <property type="project" value="InterPro"/>
</dbReference>
<evidence type="ECO:0000256" key="1">
    <source>
        <dbReference type="ARBA" id="ARBA00022553"/>
    </source>
</evidence>
<dbReference type="EMBL" id="BMES01000002">
    <property type="protein sequence ID" value="GGH21176.1"/>
    <property type="molecule type" value="Genomic_DNA"/>
</dbReference>
<name>A0A917MI63_9HYPH</name>
<dbReference type="InterPro" id="IPR001789">
    <property type="entry name" value="Sig_transdc_resp-reg_receiver"/>
</dbReference>
<dbReference type="Gene3D" id="3.40.50.2300">
    <property type="match status" value="1"/>
</dbReference>
<dbReference type="InterPro" id="IPR050595">
    <property type="entry name" value="Bact_response_regulator"/>
</dbReference>
<reference evidence="6" key="2">
    <citation type="submission" date="2020-09" db="EMBL/GenBank/DDBJ databases">
        <authorList>
            <person name="Sun Q."/>
            <person name="Zhou Y."/>
        </authorList>
    </citation>
    <scope>NUCLEOTIDE SEQUENCE</scope>
    <source>
        <strain evidence="6">CGMCC 1.12214</strain>
    </source>
</reference>
<dbReference type="PANTHER" id="PTHR44591">
    <property type="entry name" value="STRESS RESPONSE REGULATOR PROTEIN 1"/>
    <property type="match status" value="1"/>
</dbReference>
<keyword evidence="7" id="KW-1185">Reference proteome</keyword>
<accession>A0A917MI63</accession>
<dbReference type="CDD" id="cd00156">
    <property type="entry name" value="REC"/>
    <property type="match status" value="1"/>
</dbReference>
<feature type="modified residue" description="4-aspartylphosphate" evidence="4">
    <location>
        <position position="51"/>
    </location>
</feature>
<comment type="caution">
    <text evidence="6">The sequence shown here is derived from an EMBL/GenBank/DDBJ whole genome shotgun (WGS) entry which is preliminary data.</text>
</comment>
<keyword evidence="1 4" id="KW-0597">Phosphoprotein</keyword>
<keyword evidence="3" id="KW-0804">Transcription</keyword>
<dbReference type="PROSITE" id="PS50110">
    <property type="entry name" value="RESPONSE_REGULATORY"/>
    <property type="match status" value="1"/>
</dbReference>
<organism evidence="6 7">
    <name type="scientific">Alsobacter metallidurans</name>
    <dbReference type="NCBI Taxonomy" id="340221"/>
    <lineage>
        <taxon>Bacteria</taxon>
        <taxon>Pseudomonadati</taxon>
        <taxon>Pseudomonadota</taxon>
        <taxon>Alphaproteobacteria</taxon>
        <taxon>Hyphomicrobiales</taxon>
        <taxon>Alsobacteraceae</taxon>
        <taxon>Alsobacter</taxon>
    </lineage>
</organism>
<evidence type="ECO:0000256" key="3">
    <source>
        <dbReference type="ARBA" id="ARBA00023163"/>
    </source>
</evidence>
<protein>
    <recommendedName>
        <fullName evidence="5">Response regulatory domain-containing protein</fullName>
    </recommendedName>
</protein>
<reference evidence="6" key="1">
    <citation type="journal article" date="2014" name="Int. J. Syst. Evol. Microbiol.">
        <title>Complete genome sequence of Corynebacterium casei LMG S-19264T (=DSM 44701T), isolated from a smear-ripened cheese.</title>
        <authorList>
            <consortium name="US DOE Joint Genome Institute (JGI-PGF)"/>
            <person name="Walter F."/>
            <person name="Albersmeier A."/>
            <person name="Kalinowski J."/>
            <person name="Ruckert C."/>
        </authorList>
    </citation>
    <scope>NUCLEOTIDE SEQUENCE</scope>
    <source>
        <strain evidence="6">CGMCC 1.12214</strain>
    </source>
</reference>
<evidence type="ECO:0000313" key="6">
    <source>
        <dbReference type="EMBL" id="GGH21176.1"/>
    </source>
</evidence>
<keyword evidence="2" id="KW-0805">Transcription regulation</keyword>
<proteinExistence type="predicted"/>
<dbReference type="SUPFAM" id="SSF52172">
    <property type="entry name" value="CheY-like"/>
    <property type="match status" value="1"/>
</dbReference>
<dbReference type="AlphaFoldDB" id="A0A917MI63"/>
<gene>
    <name evidence="6" type="ORF">GCM10007036_25260</name>
</gene>
<dbReference type="SMART" id="SM00448">
    <property type="entry name" value="REC"/>
    <property type="match status" value="1"/>
</dbReference>
<evidence type="ECO:0000313" key="7">
    <source>
        <dbReference type="Proteomes" id="UP000603912"/>
    </source>
</evidence>
<dbReference type="Proteomes" id="UP000603912">
    <property type="component" value="Unassembled WGS sequence"/>
</dbReference>
<sequence>MRILVIEDDPQIAVNISASLEDLGHRIVEADTVAEALDVIRGEPIDLVISDLGLADEIRAETFLEAVRTLHPTMPIIVATGLEPDERLELDDRMLVLMKPYGIADLEGAIARLTA</sequence>
<dbReference type="PANTHER" id="PTHR44591:SF3">
    <property type="entry name" value="RESPONSE REGULATORY DOMAIN-CONTAINING PROTEIN"/>
    <property type="match status" value="1"/>
</dbReference>
<feature type="domain" description="Response regulatory" evidence="5">
    <location>
        <begin position="2"/>
        <end position="114"/>
    </location>
</feature>
<dbReference type="InterPro" id="IPR011006">
    <property type="entry name" value="CheY-like_superfamily"/>
</dbReference>
<evidence type="ECO:0000256" key="2">
    <source>
        <dbReference type="ARBA" id="ARBA00023015"/>
    </source>
</evidence>